<dbReference type="AlphaFoldDB" id="A0A1M6BG84"/>
<reference evidence="2 3" key="1">
    <citation type="submission" date="2016-11" db="EMBL/GenBank/DDBJ databases">
        <authorList>
            <person name="Jaros S."/>
            <person name="Januszkiewicz K."/>
            <person name="Wedrychowicz H."/>
        </authorList>
    </citation>
    <scope>NUCLEOTIDE SEQUENCE [LARGE SCALE GENOMIC DNA]</scope>
    <source>
        <strain evidence="2 3">CGMCC 4.5723</strain>
    </source>
</reference>
<dbReference type="InterPro" id="IPR029016">
    <property type="entry name" value="GAF-like_dom_sf"/>
</dbReference>
<keyword evidence="3" id="KW-1185">Reference proteome</keyword>
<organism evidence="2 3">
    <name type="scientific">Nocardiopsis flavescens</name>
    <dbReference type="NCBI Taxonomy" id="758803"/>
    <lineage>
        <taxon>Bacteria</taxon>
        <taxon>Bacillati</taxon>
        <taxon>Actinomycetota</taxon>
        <taxon>Actinomycetes</taxon>
        <taxon>Streptosporangiales</taxon>
        <taxon>Nocardiopsidaceae</taxon>
        <taxon>Nocardiopsis</taxon>
    </lineage>
</organism>
<evidence type="ECO:0000259" key="1">
    <source>
        <dbReference type="Pfam" id="PF01590"/>
    </source>
</evidence>
<dbReference type="RefSeq" id="WP_073374173.1">
    <property type="nucleotide sequence ID" value="NZ_FQZK01000001.1"/>
</dbReference>
<dbReference type="Pfam" id="PF01590">
    <property type="entry name" value="GAF"/>
    <property type="match status" value="1"/>
</dbReference>
<dbReference type="Gene3D" id="3.30.450.40">
    <property type="match status" value="1"/>
</dbReference>
<dbReference type="Proteomes" id="UP000184452">
    <property type="component" value="Unassembled WGS sequence"/>
</dbReference>
<dbReference type="STRING" id="758803.SAMN05421803_101340"/>
<evidence type="ECO:0000313" key="3">
    <source>
        <dbReference type="Proteomes" id="UP000184452"/>
    </source>
</evidence>
<gene>
    <name evidence="2" type="ORF">SAMN05421803_101340</name>
</gene>
<dbReference type="OrthoDB" id="3928741at2"/>
<evidence type="ECO:0000313" key="2">
    <source>
        <dbReference type="EMBL" id="SHI47696.1"/>
    </source>
</evidence>
<protein>
    <submittedName>
        <fullName evidence="2">GAF domain-containing protein</fullName>
    </submittedName>
</protein>
<dbReference type="EMBL" id="FQZK01000001">
    <property type="protein sequence ID" value="SHI47696.1"/>
    <property type="molecule type" value="Genomic_DNA"/>
</dbReference>
<sequence>MSFPPLDTALPAGVDAREHALMLRRMHDASVSGRPVPGARLRPVIEDSWNRMRRFGIDPDAGPPTRVISPDELHRRRQESPIAEVLPLIRRSLVSVADEADHIMLVTDASGQVLWRDGSHRIRTIGDRVGLVEGAYWNEGSTGTNAIGTALVVGRPVQVYSAEHFVRSLHSLTCACAPVHDPRDGRLLGAVDVTGPVATVHPSTLALVSAVAQLAEAHLQSIHHTHLERLRAVSAPLLAGVRERALVVDETGWTAAVANMEPVRRVLLPKHRESGTAWLPALGECSLEPLPGGWLVRPRSGEDAAPSTVTLDLSGPAPAVTVEGSSGSWAHRPTPRHAELLLLLAVNRSGRTAAQLSHDVFGAVGHVVTVRAELSRLRRHLGGLVESRPYRFSEDVVVRIVLPEFPPDVLPGSDAPGVRELRSRMGSSDRLIPLGVEFAT</sequence>
<proteinExistence type="predicted"/>
<name>A0A1M6BG84_9ACTN</name>
<dbReference type="InterPro" id="IPR003018">
    <property type="entry name" value="GAF"/>
</dbReference>
<accession>A0A1M6BG84</accession>
<feature type="domain" description="GAF" evidence="1">
    <location>
        <begin position="100"/>
        <end position="218"/>
    </location>
</feature>